<dbReference type="OrthoDB" id="1058023at2"/>
<protein>
    <submittedName>
        <fullName evidence="2">Uncharacterized protein</fullName>
    </submittedName>
</protein>
<dbReference type="AlphaFoldDB" id="A0A4Y8VVM7"/>
<proteinExistence type="predicted"/>
<gene>
    <name evidence="2" type="ORF">EXN75_01300</name>
</gene>
<evidence type="ECO:0000313" key="3">
    <source>
        <dbReference type="Proteomes" id="UP000297872"/>
    </source>
</evidence>
<dbReference type="EMBL" id="SGVY01000002">
    <property type="protein sequence ID" value="TFH84465.1"/>
    <property type="molecule type" value="Genomic_DNA"/>
</dbReference>
<dbReference type="GeneID" id="302993930"/>
<comment type="caution">
    <text evidence="2">The sequence shown here is derived from an EMBL/GenBank/DDBJ whole genome shotgun (WGS) entry which is preliminary data.</text>
</comment>
<evidence type="ECO:0000256" key="1">
    <source>
        <dbReference type="SAM" id="SignalP"/>
    </source>
</evidence>
<name>A0A4Y8VVM7_9BACT</name>
<evidence type="ECO:0000313" key="2">
    <source>
        <dbReference type="EMBL" id="TFH84465.1"/>
    </source>
</evidence>
<feature type="signal peptide" evidence="1">
    <location>
        <begin position="1"/>
        <end position="28"/>
    </location>
</feature>
<reference evidence="2 3" key="1">
    <citation type="submission" date="2019-02" db="EMBL/GenBank/DDBJ databases">
        <title>Draft Genome Sequence of the Prevotella sp. BCRC 81118, Isolated from Human Feces.</title>
        <authorList>
            <person name="Huang C.-H."/>
        </authorList>
    </citation>
    <scope>NUCLEOTIDE SEQUENCE [LARGE SCALE GENOMIC DNA]</scope>
    <source>
        <strain evidence="2 3">BCRC 81118</strain>
    </source>
</reference>
<feature type="chain" id="PRO_5021507235" evidence="1">
    <location>
        <begin position="29"/>
        <end position="321"/>
    </location>
</feature>
<organism evidence="2 3">
    <name type="scientific">Segatella hominis</name>
    <dbReference type="NCBI Taxonomy" id="2518605"/>
    <lineage>
        <taxon>Bacteria</taxon>
        <taxon>Pseudomonadati</taxon>
        <taxon>Bacteroidota</taxon>
        <taxon>Bacteroidia</taxon>
        <taxon>Bacteroidales</taxon>
        <taxon>Prevotellaceae</taxon>
        <taxon>Segatella</taxon>
    </lineage>
</organism>
<dbReference type="Proteomes" id="UP000297872">
    <property type="component" value="Unassembled WGS sequence"/>
</dbReference>
<sequence>MKKIYTLANMAKGMMLAALLAVGTTALAQNVSGNTENGTVEGNENGSNENETFAPAAESSWLQPVKLVGNGQKAYIYNVATKTFITGKTATVKNIENADVWTIDGDKTRCFTCDNKTKDHLFLEYIYIFPVHQWHAEVSDDRKATDFTIVKGSTKNSYKLTKYKKITLNGSQTAYFSVSGEKYVASTNPSIDNDWYIISADQKDAYTEYTSLFTEAASLLKNEKLNDQESVLGAIKTALQETTKGTFDTSNADINKLKTTIAAAKKAIEDITNGISNTSDNLENAEITSIYSANGTRKAQLTKGINIIKMSNGAVKKILVK</sequence>
<keyword evidence="3" id="KW-1185">Reference proteome</keyword>
<accession>A0A4Y8VVM7</accession>
<keyword evidence="1" id="KW-0732">Signal</keyword>
<dbReference type="RefSeq" id="WP_134842487.1">
    <property type="nucleotide sequence ID" value="NZ_DAWEFM010000012.1"/>
</dbReference>